<dbReference type="CDD" id="cd14657">
    <property type="entry name" value="Imelysin_IrpA-like"/>
    <property type="match status" value="1"/>
</dbReference>
<evidence type="ECO:0000256" key="3">
    <source>
        <dbReference type="SAM" id="MobiDB-lite"/>
    </source>
</evidence>
<comment type="subcellular location">
    <subcellularLocation>
        <location evidence="1">Cell envelope</location>
    </subcellularLocation>
</comment>
<keyword evidence="6" id="KW-1185">Reference proteome</keyword>
<evidence type="ECO:0000313" key="5">
    <source>
        <dbReference type="EMBL" id="EPX65249.1"/>
    </source>
</evidence>
<dbReference type="PROSITE" id="PS51257">
    <property type="entry name" value="PROKAR_LIPOPROTEIN"/>
    <property type="match status" value="1"/>
</dbReference>
<reference evidence="5" key="1">
    <citation type="submission" date="2013-05" db="EMBL/GenBank/DDBJ databases">
        <title>Genome assembly of Cystobacter fuscus DSM 2262.</title>
        <authorList>
            <person name="Sharma G."/>
            <person name="Khatri I."/>
            <person name="Kaur C."/>
            <person name="Mayilraj S."/>
            <person name="Subramanian S."/>
        </authorList>
    </citation>
    <scope>NUCLEOTIDE SEQUENCE [LARGE SCALE GENOMIC DNA]</scope>
    <source>
        <strain evidence="5">DSM 2262</strain>
    </source>
</reference>
<dbReference type="Proteomes" id="UP000011682">
    <property type="component" value="Unassembled WGS sequence"/>
</dbReference>
<dbReference type="InterPro" id="IPR018976">
    <property type="entry name" value="Imelysin-like"/>
</dbReference>
<dbReference type="eggNOG" id="COG3487">
    <property type="taxonomic scope" value="Bacteria"/>
</dbReference>
<accession>S9QV80</accession>
<name>S9QV80_CYSF2</name>
<dbReference type="AlphaFoldDB" id="S9QV80"/>
<feature type="region of interest" description="Disordered" evidence="3">
    <location>
        <begin position="162"/>
        <end position="182"/>
    </location>
</feature>
<proteinExistence type="predicted"/>
<dbReference type="EMBL" id="ANAH02000001">
    <property type="protein sequence ID" value="EPX65249.1"/>
    <property type="molecule type" value="Genomic_DNA"/>
</dbReference>
<evidence type="ECO:0000259" key="4">
    <source>
        <dbReference type="Pfam" id="PF09375"/>
    </source>
</evidence>
<evidence type="ECO:0000256" key="1">
    <source>
        <dbReference type="ARBA" id="ARBA00004196"/>
    </source>
</evidence>
<feature type="domain" description="Imelysin-like" evidence="4">
    <location>
        <begin position="43"/>
        <end position="359"/>
    </location>
</feature>
<protein>
    <submittedName>
        <fullName evidence="5">Iron-regulated protein A</fullName>
    </submittedName>
</protein>
<gene>
    <name evidence="5" type="ORF">D187_000674</name>
</gene>
<comment type="caution">
    <text evidence="5">The sequence shown here is derived from an EMBL/GenBank/DDBJ whole genome shotgun (WGS) entry which is preliminary data.</text>
</comment>
<organism evidence="5 6">
    <name type="scientific">Cystobacter fuscus (strain ATCC 25194 / DSM 2262 / NBRC 100088 / M29)</name>
    <dbReference type="NCBI Taxonomy" id="1242864"/>
    <lineage>
        <taxon>Bacteria</taxon>
        <taxon>Pseudomonadati</taxon>
        <taxon>Myxococcota</taxon>
        <taxon>Myxococcia</taxon>
        <taxon>Myxococcales</taxon>
        <taxon>Cystobacterineae</taxon>
        <taxon>Archangiaceae</taxon>
        <taxon>Cystobacter</taxon>
    </lineage>
</organism>
<dbReference type="RefSeq" id="WP_002622905.1">
    <property type="nucleotide sequence ID" value="NZ_ANAH02000001.1"/>
</dbReference>
<evidence type="ECO:0000313" key="6">
    <source>
        <dbReference type="Proteomes" id="UP000011682"/>
    </source>
</evidence>
<dbReference type="Pfam" id="PF09375">
    <property type="entry name" value="Peptidase_M75"/>
    <property type="match status" value="1"/>
</dbReference>
<dbReference type="Gene3D" id="1.20.1420.20">
    <property type="entry name" value="M75 peptidase, HXXE motif"/>
    <property type="match status" value="1"/>
</dbReference>
<evidence type="ECO:0000256" key="2">
    <source>
        <dbReference type="ARBA" id="ARBA00022729"/>
    </source>
</evidence>
<dbReference type="InterPro" id="IPR038352">
    <property type="entry name" value="Imelysin_sf"/>
</dbReference>
<dbReference type="GO" id="GO:0030313">
    <property type="term" value="C:cell envelope"/>
    <property type="evidence" value="ECO:0007669"/>
    <property type="project" value="UniProtKB-SubCell"/>
</dbReference>
<sequence>MTKQGWLALMAAGTLFTAGCGTNALEESRARPVVERYAALTYENYTDVVKQAEALRTAVEVFVANPTEARLAEARNAWLSARTSYGQSEAFRFYGGPIDDEDTGPEGQINAWPLDEAYIDGIINSQEPLTQELITSMNERDGETNISSGYHAIEFLLWGKDESDTGPGNRPATDFADEGTAPNAERRRQYLSLVTKQLVEDLESVRDAWAPGQDNYRKTFVAEAPKEAVLKILTGLGSLSGAELAGERMTVAYDNKDQEDEHSCFSDNTLADLYGNAVGIQNVYLGRYGGTDGAGLDELVAAVDPKLNDEMKQRLQASLDAIQAIPGPFDQAILGNDSSPGRQKVKAAIDALRAQTETLVEVATALGIQLNLE</sequence>
<keyword evidence="2" id="KW-0732">Signal</keyword>